<keyword evidence="1" id="KW-0812">Transmembrane</keyword>
<evidence type="ECO:0000313" key="2">
    <source>
        <dbReference type="EMBL" id="RKP24858.1"/>
    </source>
</evidence>
<feature type="transmembrane region" description="Helical" evidence="1">
    <location>
        <begin position="41"/>
        <end position="66"/>
    </location>
</feature>
<gene>
    <name evidence="2" type="ORF">SYNPS1DRAFT_29393</name>
</gene>
<evidence type="ECO:0000256" key="1">
    <source>
        <dbReference type="SAM" id="Phobius"/>
    </source>
</evidence>
<dbReference type="AlphaFoldDB" id="A0A4P9YY37"/>
<keyword evidence="3" id="KW-1185">Reference proteome</keyword>
<dbReference type="Proteomes" id="UP000278143">
    <property type="component" value="Unassembled WGS sequence"/>
</dbReference>
<keyword evidence="1" id="KW-1133">Transmembrane helix</keyword>
<protein>
    <submittedName>
        <fullName evidence="2">Uncharacterized protein</fullName>
    </submittedName>
</protein>
<evidence type="ECO:0000313" key="3">
    <source>
        <dbReference type="Proteomes" id="UP000278143"/>
    </source>
</evidence>
<proteinExistence type="predicted"/>
<accession>A0A4P9YY37</accession>
<sequence>MGMHWLRPFVIEVAAANDDSIEGASTMQQQQQQQGQYGRAWLLRLITSTYGSILLLLILGLELWLLTNSIHQIGLRAITLDPVHDNAHYCDNDHIGGGGGGGMIPT</sequence>
<keyword evidence="1" id="KW-0472">Membrane</keyword>
<organism evidence="2 3">
    <name type="scientific">Syncephalis pseudoplumigaleata</name>
    <dbReference type="NCBI Taxonomy" id="1712513"/>
    <lineage>
        <taxon>Eukaryota</taxon>
        <taxon>Fungi</taxon>
        <taxon>Fungi incertae sedis</taxon>
        <taxon>Zoopagomycota</taxon>
        <taxon>Zoopagomycotina</taxon>
        <taxon>Zoopagomycetes</taxon>
        <taxon>Zoopagales</taxon>
        <taxon>Piptocephalidaceae</taxon>
        <taxon>Syncephalis</taxon>
    </lineage>
</organism>
<reference evidence="3" key="1">
    <citation type="journal article" date="2018" name="Nat. Microbiol.">
        <title>Leveraging single-cell genomics to expand the fungal tree of life.</title>
        <authorList>
            <person name="Ahrendt S.R."/>
            <person name="Quandt C.A."/>
            <person name="Ciobanu D."/>
            <person name="Clum A."/>
            <person name="Salamov A."/>
            <person name="Andreopoulos B."/>
            <person name="Cheng J.F."/>
            <person name="Woyke T."/>
            <person name="Pelin A."/>
            <person name="Henrissat B."/>
            <person name="Reynolds N.K."/>
            <person name="Benny G.L."/>
            <person name="Smith M.E."/>
            <person name="James T.Y."/>
            <person name="Grigoriev I.V."/>
        </authorList>
    </citation>
    <scope>NUCLEOTIDE SEQUENCE [LARGE SCALE GENOMIC DNA]</scope>
    <source>
        <strain evidence="3">Benny S71-1</strain>
    </source>
</reference>
<name>A0A4P9YY37_9FUNG</name>
<dbReference type="EMBL" id="KZ990000">
    <property type="protein sequence ID" value="RKP24858.1"/>
    <property type="molecule type" value="Genomic_DNA"/>
</dbReference>